<organism evidence="2 3">
    <name type="scientific">Novipirellula herctigrandis</name>
    <dbReference type="NCBI Taxonomy" id="2527986"/>
    <lineage>
        <taxon>Bacteria</taxon>
        <taxon>Pseudomonadati</taxon>
        <taxon>Planctomycetota</taxon>
        <taxon>Planctomycetia</taxon>
        <taxon>Pirellulales</taxon>
        <taxon>Pirellulaceae</taxon>
        <taxon>Novipirellula</taxon>
    </lineage>
</organism>
<dbReference type="CDD" id="cd00144">
    <property type="entry name" value="MPP_PPP_family"/>
    <property type="match status" value="1"/>
</dbReference>
<proteinExistence type="predicted"/>
<gene>
    <name evidence="2" type="primary">pphB_2</name>
    <name evidence="2" type="ORF">CA13_33120</name>
</gene>
<dbReference type="GO" id="GO:0110154">
    <property type="term" value="P:RNA decapping"/>
    <property type="evidence" value="ECO:0007669"/>
    <property type="project" value="TreeGrafter"/>
</dbReference>
<dbReference type="GO" id="GO:0008803">
    <property type="term" value="F:bis(5'-nucleosyl)-tetraphosphatase (symmetrical) activity"/>
    <property type="evidence" value="ECO:0007669"/>
    <property type="project" value="TreeGrafter"/>
</dbReference>
<dbReference type="OrthoDB" id="384253at2"/>
<dbReference type="EC" id="3.1.3.16" evidence="2"/>
<keyword evidence="3" id="KW-1185">Reference proteome</keyword>
<comment type="caution">
    <text evidence="2">The sequence shown here is derived from an EMBL/GenBank/DDBJ whole genome shotgun (WGS) entry which is preliminary data.</text>
</comment>
<dbReference type="PANTHER" id="PTHR42850">
    <property type="entry name" value="METALLOPHOSPHOESTERASE"/>
    <property type="match status" value="1"/>
</dbReference>
<name>A0A5C5Z3E4_9BACT</name>
<dbReference type="SUPFAM" id="SSF56300">
    <property type="entry name" value="Metallo-dependent phosphatases"/>
    <property type="match status" value="1"/>
</dbReference>
<accession>A0A5C5Z3E4</accession>
<dbReference type="AlphaFoldDB" id="A0A5C5Z3E4"/>
<sequence length="253" mass="28212">MRKFVIGDIHGCSKALRTLIETIDPTCGDELIFLGDYIDRGPDSKDVIDQLIALHSRCRVVALRGNHEIMLMGVVTAGLDSAIWSQSGGQTTIASYGGSIEKIPEKHLAFFRSLRAYYETDEAIFVHASYSPDESMPSQDDSIRYWNHLNYPYPAPHFSGKRVYVGHTPQAHGDVLNLGHLVCIDTYCFGGGYLTAVELTGNDMIQVDLHGHVRRTPLKMLMDRIASLFYFFTKRGTQQPESQVDTVVGQTTP</sequence>
<dbReference type="Gene3D" id="3.60.21.10">
    <property type="match status" value="1"/>
</dbReference>
<dbReference type="RefSeq" id="WP_146398011.1">
    <property type="nucleotide sequence ID" value="NZ_SJPJ01000001.1"/>
</dbReference>
<dbReference type="Pfam" id="PF00149">
    <property type="entry name" value="Metallophos"/>
    <property type="match status" value="1"/>
</dbReference>
<dbReference type="InterPro" id="IPR004843">
    <property type="entry name" value="Calcineurin-like_PHP"/>
</dbReference>
<dbReference type="Proteomes" id="UP000315010">
    <property type="component" value="Unassembled WGS sequence"/>
</dbReference>
<dbReference type="EMBL" id="SJPJ01000001">
    <property type="protein sequence ID" value="TWT81858.1"/>
    <property type="molecule type" value="Genomic_DNA"/>
</dbReference>
<dbReference type="GO" id="GO:0005737">
    <property type="term" value="C:cytoplasm"/>
    <property type="evidence" value="ECO:0007669"/>
    <property type="project" value="TreeGrafter"/>
</dbReference>
<evidence type="ECO:0000313" key="3">
    <source>
        <dbReference type="Proteomes" id="UP000315010"/>
    </source>
</evidence>
<dbReference type="InterPro" id="IPR050126">
    <property type="entry name" value="Ap4A_hydrolase"/>
</dbReference>
<evidence type="ECO:0000259" key="1">
    <source>
        <dbReference type="Pfam" id="PF00149"/>
    </source>
</evidence>
<keyword evidence="2" id="KW-0378">Hydrolase</keyword>
<dbReference type="GO" id="GO:0004722">
    <property type="term" value="F:protein serine/threonine phosphatase activity"/>
    <property type="evidence" value="ECO:0007669"/>
    <property type="project" value="UniProtKB-EC"/>
</dbReference>
<dbReference type="InterPro" id="IPR029052">
    <property type="entry name" value="Metallo-depent_PP-like"/>
</dbReference>
<feature type="domain" description="Calcineurin-like phosphoesterase" evidence="1">
    <location>
        <begin position="2"/>
        <end position="158"/>
    </location>
</feature>
<dbReference type="PANTHER" id="PTHR42850:SF4">
    <property type="entry name" value="ZINC-DEPENDENT ENDOPOLYPHOSPHATASE"/>
    <property type="match status" value="1"/>
</dbReference>
<evidence type="ECO:0000313" key="2">
    <source>
        <dbReference type="EMBL" id="TWT81858.1"/>
    </source>
</evidence>
<protein>
    <submittedName>
        <fullName evidence="2">Serine/threonine-protein phosphatase 2</fullName>
        <ecNumber evidence="2">3.1.3.16</ecNumber>
    </submittedName>
</protein>
<reference evidence="2 3" key="1">
    <citation type="submission" date="2019-02" db="EMBL/GenBank/DDBJ databases">
        <title>Deep-cultivation of Planctomycetes and their phenomic and genomic characterization uncovers novel biology.</title>
        <authorList>
            <person name="Wiegand S."/>
            <person name="Jogler M."/>
            <person name="Boedeker C."/>
            <person name="Pinto D."/>
            <person name="Vollmers J."/>
            <person name="Rivas-Marin E."/>
            <person name="Kohn T."/>
            <person name="Peeters S.H."/>
            <person name="Heuer A."/>
            <person name="Rast P."/>
            <person name="Oberbeckmann S."/>
            <person name="Bunk B."/>
            <person name="Jeske O."/>
            <person name="Meyerdierks A."/>
            <person name="Storesund J.E."/>
            <person name="Kallscheuer N."/>
            <person name="Luecker S."/>
            <person name="Lage O.M."/>
            <person name="Pohl T."/>
            <person name="Merkel B.J."/>
            <person name="Hornburger P."/>
            <person name="Mueller R.-W."/>
            <person name="Bruemmer F."/>
            <person name="Labrenz M."/>
            <person name="Spormann A.M."/>
            <person name="Op Den Camp H."/>
            <person name="Overmann J."/>
            <person name="Amann R."/>
            <person name="Jetten M.S.M."/>
            <person name="Mascher T."/>
            <person name="Medema M.H."/>
            <person name="Devos D.P."/>
            <person name="Kaster A.-K."/>
            <person name="Ovreas L."/>
            <person name="Rohde M."/>
            <person name="Galperin M.Y."/>
            <person name="Jogler C."/>
        </authorList>
    </citation>
    <scope>NUCLEOTIDE SEQUENCE [LARGE SCALE GENOMIC DNA]</scope>
    <source>
        <strain evidence="2 3">CA13</strain>
    </source>
</reference>